<evidence type="ECO:0000313" key="1">
    <source>
        <dbReference type="EMBL" id="CAB4215436.1"/>
    </source>
</evidence>
<protein>
    <submittedName>
        <fullName evidence="1">Uncharacterized protein</fullName>
    </submittedName>
</protein>
<organism evidence="1">
    <name type="scientific">uncultured Caudovirales phage</name>
    <dbReference type="NCBI Taxonomy" id="2100421"/>
    <lineage>
        <taxon>Viruses</taxon>
        <taxon>Duplodnaviria</taxon>
        <taxon>Heunggongvirae</taxon>
        <taxon>Uroviricota</taxon>
        <taxon>Caudoviricetes</taxon>
        <taxon>Peduoviridae</taxon>
        <taxon>Maltschvirus</taxon>
        <taxon>Maltschvirus maltsch</taxon>
    </lineage>
</organism>
<reference evidence="1" key="1">
    <citation type="submission" date="2020-05" db="EMBL/GenBank/DDBJ databases">
        <authorList>
            <person name="Chiriac C."/>
            <person name="Salcher M."/>
            <person name="Ghai R."/>
            <person name="Kavagutti S V."/>
        </authorList>
    </citation>
    <scope>NUCLEOTIDE SEQUENCE</scope>
</reference>
<name>A0A6J5SLJ9_9CAUD</name>
<sequence>MNYTEEDIRFAILQAFIIGIERPVYSQEIEDKIVKLINQPQTNDI</sequence>
<dbReference type="EMBL" id="LR797431">
    <property type="protein sequence ID" value="CAB4215436.1"/>
    <property type="molecule type" value="Genomic_DNA"/>
</dbReference>
<accession>A0A6J5SLJ9</accession>
<proteinExistence type="predicted"/>
<gene>
    <name evidence="1" type="ORF">UFOVP1483_12</name>
</gene>